<dbReference type="RefSeq" id="WP_055064539.1">
    <property type="nucleotide sequence ID" value="NZ_LBGP01000010.1"/>
</dbReference>
<evidence type="ECO:0000256" key="3">
    <source>
        <dbReference type="ARBA" id="ARBA00022737"/>
    </source>
</evidence>
<dbReference type="Pfam" id="PF12464">
    <property type="entry name" value="Mac"/>
    <property type="match status" value="1"/>
</dbReference>
<dbReference type="Gene3D" id="2.160.10.10">
    <property type="entry name" value="Hexapeptide repeat proteins"/>
    <property type="match status" value="1"/>
</dbReference>
<organism evidence="7 8">
    <name type="scientific">Vibrio metoecus</name>
    <dbReference type="NCBI Taxonomy" id="1481663"/>
    <lineage>
        <taxon>Bacteria</taxon>
        <taxon>Pseudomonadati</taxon>
        <taxon>Pseudomonadota</taxon>
        <taxon>Gammaproteobacteria</taxon>
        <taxon>Vibrionales</taxon>
        <taxon>Vibrionaceae</taxon>
        <taxon>Vibrio</taxon>
    </lineage>
</organism>
<dbReference type="PANTHER" id="PTHR43017">
    <property type="entry name" value="GALACTOSIDE O-ACETYLTRANSFERASE"/>
    <property type="match status" value="1"/>
</dbReference>
<dbReference type="PROSITE" id="PS00101">
    <property type="entry name" value="HEXAPEP_TRANSFERASES"/>
    <property type="match status" value="1"/>
</dbReference>
<dbReference type="InterPro" id="IPR001451">
    <property type="entry name" value="Hexapep"/>
</dbReference>
<dbReference type="Proteomes" id="UP000050491">
    <property type="component" value="Unassembled WGS sequence"/>
</dbReference>
<dbReference type="InterPro" id="IPR018357">
    <property type="entry name" value="Hexapep_transf_CS"/>
</dbReference>
<keyword evidence="4 5" id="KW-0012">Acyltransferase</keyword>
<dbReference type="PATRIC" id="fig|1481663.12.peg.385"/>
<sequence length="205" mass="22399">MSRDLRDFSVQLPINRDLITYQMQVKEKLYDFNHSRPAQHTERQAILNSLLGSANGVMIVPPFFCDLGHNIHFKCGGFLNTNVTILDIAPVTIGEYVQMGPNVVISTVGHPLDLAQRVLPIAAGNPIVIEDSVWLGAGAIVLDGVTIGARSVIGAGSVVTKDIPPDCVAVGNPCRVIRQIEHSEMPSEAELDEMWLDLDFIESEK</sequence>
<dbReference type="OrthoDB" id="9815592at2"/>
<dbReference type="InterPro" id="IPR039369">
    <property type="entry name" value="LacA-like"/>
</dbReference>
<evidence type="ECO:0000259" key="6">
    <source>
        <dbReference type="Pfam" id="PF12464"/>
    </source>
</evidence>
<comment type="similarity">
    <text evidence="1 5">Belongs to the transferase hexapeptide repeat family.</text>
</comment>
<evidence type="ECO:0000313" key="7">
    <source>
        <dbReference type="EMBL" id="KQB02283.1"/>
    </source>
</evidence>
<keyword evidence="2 5" id="KW-0808">Transferase</keyword>
<proteinExistence type="inferred from homology"/>
<reference evidence="7 8" key="1">
    <citation type="journal article" date="2015" name="Genome Biol. Evol.">
        <title>The Dynamics of Genetic Interactions between Vibrio metoecus and Vibrio cholerae, Two Close Relatives Co-Occurring in the Environment.</title>
        <authorList>
            <person name="Orata F.D."/>
            <person name="Kirchberger P.C."/>
            <person name="Meheust R."/>
            <person name="Barlow E.J."/>
            <person name="Tarr C.L."/>
            <person name="Boucher Y."/>
        </authorList>
    </citation>
    <scope>NUCLEOTIDE SEQUENCE [LARGE SCALE GENOMIC DNA]</scope>
    <source>
        <strain evidence="7 8">YB5B04</strain>
    </source>
</reference>
<dbReference type="InterPro" id="IPR011004">
    <property type="entry name" value="Trimer_LpxA-like_sf"/>
</dbReference>
<dbReference type="CDD" id="cd03357">
    <property type="entry name" value="LbH_MAT_GAT"/>
    <property type="match status" value="1"/>
</dbReference>
<feature type="domain" description="Maltose/galactoside acetyltransferase" evidence="6">
    <location>
        <begin position="17"/>
        <end position="54"/>
    </location>
</feature>
<dbReference type="GO" id="GO:0008870">
    <property type="term" value="F:galactoside O-acetyltransferase activity"/>
    <property type="evidence" value="ECO:0007669"/>
    <property type="project" value="TreeGrafter"/>
</dbReference>
<dbReference type="PANTHER" id="PTHR43017:SF1">
    <property type="entry name" value="ACETYLTRANSFERASE YJL218W-RELATED"/>
    <property type="match status" value="1"/>
</dbReference>
<evidence type="ECO:0000256" key="5">
    <source>
        <dbReference type="RuleBase" id="RU367021"/>
    </source>
</evidence>
<dbReference type="AlphaFoldDB" id="A0A0N8VAV9"/>
<dbReference type="Pfam" id="PF00132">
    <property type="entry name" value="Hexapep"/>
    <property type="match status" value="1"/>
</dbReference>
<evidence type="ECO:0000256" key="1">
    <source>
        <dbReference type="ARBA" id="ARBA00007274"/>
    </source>
</evidence>
<comment type="caution">
    <text evidence="7">The sequence shown here is derived from an EMBL/GenBank/DDBJ whole genome shotgun (WGS) entry which is preliminary data.</text>
</comment>
<protein>
    <recommendedName>
        <fullName evidence="5">Acetyltransferase</fullName>
        <ecNumber evidence="5">2.3.1.-</ecNumber>
    </recommendedName>
</protein>
<evidence type="ECO:0000256" key="2">
    <source>
        <dbReference type="ARBA" id="ARBA00022679"/>
    </source>
</evidence>
<evidence type="ECO:0000256" key="4">
    <source>
        <dbReference type="ARBA" id="ARBA00023315"/>
    </source>
</evidence>
<dbReference type="EC" id="2.3.1.-" evidence="5"/>
<gene>
    <name evidence="7" type="ORF">XV92_08155</name>
</gene>
<name>A0A0N8VAV9_VIBMT</name>
<dbReference type="SUPFAM" id="SSF51161">
    <property type="entry name" value="Trimeric LpxA-like enzymes"/>
    <property type="match status" value="1"/>
</dbReference>
<keyword evidence="3" id="KW-0677">Repeat</keyword>
<dbReference type="EMBL" id="LBGP01000010">
    <property type="protein sequence ID" value="KQB02283.1"/>
    <property type="molecule type" value="Genomic_DNA"/>
</dbReference>
<evidence type="ECO:0000313" key="8">
    <source>
        <dbReference type="Proteomes" id="UP000050491"/>
    </source>
</evidence>
<accession>A0A0N8VAV9</accession>
<dbReference type="InterPro" id="IPR024688">
    <property type="entry name" value="Mac_dom"/>
</dbReference>